<dbReference type="SUPFAM" id="SSF100879">
    <property type="entry name" value="Lesion bypass DNA polymerase (Y-family), little finger domain"/>
    <property type="match status" value="1"/>
</dbReference>
<dbReference type="InterPro" id="IPR043502">
    <property type="entry name" value="DNA/RNA_pol_sf"/>
</dbReference>
<dbReference type="Pfam" id="PF21999">
    <property type="entry name" value="IMS_HHH_1"/>
    <property type="match status" value="1"/>
</dbReference>
<dbReference type="Gene3D" id="1.10.150.20">
    <property type="entry name" value="5' to 3' exonuclease, C-terminal subdomain"/>
    <property type="match status" value="1"/>
</dbReference>
<dbReference type="SUPFAM" id="SSF52113">
    <property type="entry name" value="BRCT domain"/>
    <property type="match status" value="1"/>
</dbReference>
<evidence type="ECO:0000256" key="3">
    <source>
        <dbReference type="SAM" id="MobiDB-lite"/>
    </source>
</evidence>
<keyword evidence="2" id="KW-0237">DNA synthesis</keyword>
<feature type="region of interest" description="Disordered" evidence="3">
    <location>
        <begin position="131"/>
        <end position="166"/>
    </location>
</feature>
<dbReference type="Proteomes" id="UP000824890">
    <property type="component" value="Unassembled WGS sequence"/>
</dbReference>
<dbReference type="Gene3D" id="3.40.50.10190">
    <property type="entry name" value="BRCT domain"/>
    <property type="match status" value="1"/>
</dbReference>
<dbReference type="InterPro" id="IPR053848">
    <property type="entry name" value="IMS_HHH_1"/>
</dbReference>
<dbReference type="Pfam" id="PF00533">
    <property type="entry name" value="BRCT"/>
    <property type="match status" value="1"/>
</dbReference>
<feature type="region of interest" description="Disordered" evidence="3">
    <location>
        <begin position="1283"/>
        <end position="1521"/>
    </location>
</feature>
<feature type="compositionally biased region" description="Polar residues" evidence="3">
    <location>
        <begin position="1661"/>
        <end position="1670"/>
    </location>
</feature>
<evidence type="ECO:0000259" key="5">
    <source>
        <dbReference type="PROSITE" id="PS50173"/>
    </source>
</evidence>
<dbReference type="PROSITE" id="PS50173">
    <property type="entry name" value="UMUC"/>
    <property type="match status" value="1"/>
</dbReference>
<dbReference type="PROSITE" id="PS50172">
    <property type="entry name" value="BRCT"/>
    <property type="match status" value="1"/>
</dbReference>
<evidence type="ECO:0000313" key="6">
    <source>
        <dbReference type="EMBL" id="KAH0869107.1"/>
    </source>
</evidence>
<feature type="compositionally biased region" description="Polar residues" evidence="3">
    <location>
        <begin position="721"/>
        <end position="732"/>
    </location>
</feature>
<dbReference type="InterPro" id="IPR001126">
    <property type="entry name" value="UmuC"/>
</dbReference>
<feature type="domain" description="BRCT" evidence="4">
    <location>
        <begin position="23"/>
        <end position="114"/>
    </location>
</feature>
<comment type="similarity">
    <text evidence="1">Belongs to the DNA polymerase type-Y family.</text>
</comment>
<feature type="region of interest" description="Disordered" evidence="3">
    <location>
        <begin position="209"/>
        <end position="248"/>
    </location>
</feature>
<dbReference type="Pfam" id="PF21864">
    <property type="entry name" value="MORF_dom"/>
    <property type="match status" value="1"/>
</dbReference>
<sequence>MEVKNRKLQKQFETKASSGVSGSEKLIFQGVSIFVDGFTIPSHQELRGYMLRYGGRFENYFSRRSVTHIVCSNLPDSKVKNLRAFSRGLPVVKPSWIVDSISSNRLLGWVPYQLDQLNDTQPKLSAFFAPRRLSNPPVTSSQPETGYSEAEDGSSIIAGDSEESRDHVADEIDGVYTEKTTPEMTAQTITHDLKSSEVNADILGSYDNDEKELSSELQSTTNLPSASDNKSSHGKPVAPAGGSSVRRHSTLEDPNFVENYFKNSRLHFIGTWRNRYRKRFHGSFNGLKWADSGQNTAENAKKLTIIHIDLDSFFVSVVIRNRLELQDKPVAVCHSDNPKGTAEISSANYPARAYGVKAGMFVRHAKDLCPQLVIVPYNFQAYEEVADQFYDILHRHCRKVQAVSCDEAFLDVSDLRDVEPEYTASTIRREIIETTGCSASAGIGGTMLMARLATRVAKPAGQFHISAEKVISVEEFLDQLAVGTLPGVGSVLKEKLEKQNIQTCRQLRLISKDALQKDFGVKTGEMLWSYSRGLDLRSVRAVQESKSIGAEVNWGVRFRDQQDVQHFLQCLCKEVSLRLQGCEMIGRTFTLKVKRRKKDAEEPAKYMGCGDCDNFSRSITVPAATDDVEVLQRISKKLFGSFCLDVKEVRGVGLQVSKLEGPDPSNKGSSKTLTSWLNSAPAYVQTEKDDNVFAAEVREIPADCKRRDTGGVSSLRECNSAEPSVQSDDTNSSLPPMCHLDMEVLENLPPELLLELDGTYGGKLFELIEKKRGKRKINSDSSHVSLDEPHVAHPPIAREPKERGIEMNDLVPLSLSQVDVSVLQELPEELRADVLGAFHAHRRQQSSSDAPMETGKKQDKETTYINDAENEIGFSSSSLWFGNPPLWVENFKVSGNSTLEKMSEIYYKVAQSRPMLSTVLQRAISEVGSFHDESASDLEKTVYDVCEFLKEYVKIKVEGDIEEIYLCFRLLRRLAARSQLFHQVCEIVSPFIQKPYAFKLLFGWMLLKNAYLQKNVDPQGHRALNPSLCRGKSPASMAAMLSHRLRRVLLALPSSFQRPFTPARVSHFPPVSPLLRQTLVKQPTEFTQSPARLFSTTQYQYDPYTGEDSFTPDNEGCDFNHWLITMDFPKENPPSREEMISIFEQTCAKGLGLSLEEAKKKIYAICTTSYQGFQATMSIGEVEKFRDLPGVQYIIPDSYVDVGNKVYGGDKYEDGVITPGPVPVPTKEGFDSLEKESASEEGKTQEAQTQPVQELTSGQVLGQGSQTPPEQILFKQDQGTLAPIQGQDQGSRMPPEQERSFKQNQGPLTPIQWRPTPRQWKGRGEVSTSRQGPSFQWNFNRDQGNPTLGQRQVQGNQIPSFQGSFKQGQGTPFVGQVQSQESQMPSSQRSYNQGQGTPIYAQEQGKGQGSQTSFNHMGYSQGQGAQAPPYQGSPSSYSQGAVVNYNQGPPQGNLTQGTHENYNQIGRGNNTPQSGGNYGPSQGAGSPGYGHGQGQGGGQLLSPYQGSYNQGQGNPMPGQAQGGQIPSYRIGYSPGQGAPVPPYQVNYNQGTPGNNGQWAFVNYNQGPPHGNFLQGPHQNYNQGAQWNFSPPNGGNYGPPQFGNQMPQYQWSYNQGQGAPFPGQWQCPGCGMPLYQGTYYQSQGTPNHGQWQGQGFAMPSYQASYSHSQGASVPPHQGTPTSSGQGTSANFNQGSPVKYIQTGEGNYNLQSGGSYGPTHGSAGFSGQGQNQTFPQKDQRNVVGDWSNNNNPKDPTETGKVSS</sequence>
<dbReference type="Gene3D" id="6.10.250.1490">
    <property type="match status" value="1"/>
</dbReference>
<feature type="region of interest" description="Disordered" evidence="3">
    <location>
        <begin position="711"/>
        <end position="732"/>
    </location>
</feature>
<dbReference type="PANTHER" id="PTHR45990:SF1">
    <property type="entry name" value="DNA REPAIR PROTEIN REV1"/>
    <property type="match status" value="1"/>
</dbReference>
<comment type="caution">
    <text evidence="6">The sequence shown here is derived from an EMBL/GenBank/DDBJ whole genome shotgun (WGS) entry which is preliminary data.</text>
</comment>
<feature type="compositionally biased region" description="Low complexity" evidence="3">
    <location>
        <begin position="1420"/>
        <end position="1441"/>
    </location>
</feature>
<dbReference type="InterPro" id="IPR001357">
    <property type="entry name" value="BRCT_dom"/>
</dbReference>
<evidence type="ECO:0008006" key="8">
    <source>
        <dbReference type="Google" id="ProtNLM"/>
    </source>
</evidence>
<organism evidence="6 7">
    <name type="scientific">Brassica napus</name>
    <name type="common">Rape</name>
    <dbReference type="NCBI Taxonomy" id="3708"/>
    <lineage>
        <taxon>Eukaryota</taxon>
        <taxon>Viridiplantae</taxon>
        <taxon>Streptophyta</taxon>
        <taxon>Embryophyta</taxon>
        <taxon>Tracheophyta</taxon>
        <taxon>Spermatophyta</taxon>
        <taxon>Magnoliopsida</taxon>
        <taxon>eudicotyledons</taxon>
        <taxon>Gunneridae</taxon>
        <taxon>Pentapetalae</taxon>
        <taxon>rosids</taxon>
        <taxon>malvids</taxon>
        <taxon>Brassicales</taxon>
        <taxon>Brassicaceae</taxon>
        <taxon>Brassiceae</taxon>
        <taxon>Brassica</taxon>
    </lineage>
</organism>
<keyword evidence="7" id="KW-1185">Reference proteome</keyword>
<feature type="compositionally biased region" description="Basic and acidic residues" evidence="3">
    <location>
        <begin position="1228"/>
        <end position="1244"/>
    </location>
</feature>
<dbReference type="CDD" id="cd17719">
    <property type="entry name" value="BRCT_Rev1"/>
    <property type="match status" value="1"/>
</dbReference>
<evidence type="ECO:0000256" key="1">
    <source>
        <dbReference type="ARBA" id="ARBA00010945"/>
    </source>
</evidence>
<gene>
    <name evidence="6" type="ORF">HID58_076129</name>
</gene>
<dbReference type="SMART" id="SM00292">
    <property type="entry name" value="BRCT"/>
    <property type="match status" value="1"/>
</dbReference>
<feature type="compositionally biased region" description="Polar residues" evidence="3">
    <location>
        <begin position="1326"/>
        <end position="1396"/>
    </location>
</feature>
<feature type="compositionally biased region" description="Polar residues" evidence="3">
    <location>
        <begin position="1677"/>
        <end position="1694"/>
    </location>
</feature>
<feature type="compositionally biased region" description="Polar residues" evidence="3">
    <location>
        <begin position="1702"/>
        <end position="1711"/>
    </location>
</feature>
<dbReference type="Gene3D" id="3.30.70.270">
    <property type="match status" value="1"/>
</dbReference>
<dbReference type="Pfam" id="PF00817">
    <property type="entry name" value="IMS"/>
    <property type="match status" value="1"/>
</dbReference>
<dbReference type="InterPro" id="IPR036775">
    <property type="entry name" value="DNA_pol_Y-fam_lit_finger_sf"/>
</dbReference>
<dbReference type="Pfam" id="PF11799">
    <property type="entry name" value="IMS_C"/>
    <property type="match status" value="1"/>
</dbReference>
<accession>A0ABQ7YLX7</accession>
<name>A0ABQ7YLX7_BRANA</name>
<dbReference type="SUPFAM" id="SSF56672">
    <property type="entry name" value="DNA/RNA polymerases"/>
    <property type="match status" value="1"/>
</dbReference>
<dbReference type="Gene3D" id="3.30.1490.100">
    <property type="entry name" value="DNA polymerase, Y-family, little finger domain"/>
    <property type="match status" value="1"/>
</dbReference>
<dbReference type="InterPro" id="IPR036420">
    <property type="entry name" value="BRCT_dom_sf"/>
</dbReference>
<feature type="compositionally biased region" description="Polar residues" evidence="3">
    <location>
        <begin position="1245"/>
        <end position="1254"/>
    </location>
</feature>
<dbReference type="CDD" id="cd01701">
    <property type="entry name" value="PolY_Rev1"/>
    <property type="match status" value="1"/>
</dbReference>
<reference evidence="6 7" key="1">
    <citation type="submission" date="2021-05" db="EMBL/GenBank/DDBJ databases">
        <title>Genome Assembly of Synthetic Allotetraploid Brassica napus Reveals Homoeologous Exchanges between Subgenomes.</title>
        <authorList>
            <person name="Davis J.T."/>
        </authorList>
    </citation>
    <scope>NUCLEOTIDE SEQUENCE [LARGE SCALE GENOMIC DNA]</scope>
    <source>
        <strain evidence="7">cv. Da-Ae</strain>
        <tissue evidence="6">Seedling</tissue>
    </source>
</reference>
<feature type="compositionally biased region" description="Polar residues" evidence="3">
    <location>
        <begin position="215"/>
        <end position="229"/>
    </location>
</feature>
<dbReference type="PANTHER" id="PTHR45990">
    <property type="entry name" value="DNA REPAIR PROTEIN REV1"/>
    <property type="match status" value="1"/>
</dbReference>
<feature type="compositionally biased region" description="Polar residues" evidence="3">
    <location>
        <begin position="1744"/>
        <end position="1761"/>
    </location>
</feature>
<evidence type="ECO:0000313" key="7">
    <source>
        <dbReference type="Proteomes" id="UP000824890"/>
    </source>
</evidence>
<evidence type="ECO:0000259" key="4">
    <source>
        <dbReference type="PROSITE" id="PS50172"/>
    </source>
</evidence>
<dbReference type="InterPro" id="IPR017961">
    <property type="entry name" value="DNA_pol_Y-fam_little_finger"/>
</dbReference>
<dbReference type="EMBL" id="JAGKQM010000017">
    <property type="protein sequence ID" value="KAH0869107.1"/>
    <property type="molecule type" value="Genomic_DNA"/>
</dbReference>
<dbReference type="Gene3D" id="3.40.1170.60">
    <property type="match status" value="1"/>
</dbReference>
<feature type="domain" description="UmuC" evidence="5">
    <location>
        <begin position="305"/>
        <end position="489"/>
    </location>
</feature>
<feature type="compositionally biased region" description="Polar residues" evidence="3">
    <location>
        <begin position="136"/>
        <end position="145"/>
    </location>
</feature>
<feature type="region of interest" description="Disordered" evidence="3">
    <location>
        <begin position="1661"/>
        <end position="1761"/>
    </location>
</feature>
<feature type="region of interest" description="Disordered" evidence="3">
    <location>
        <begin position="1217"/>
        <end position="1254"/>
    </location>
</feature>
<dbReference type="InterPro" id="IPR054059">
    <property type="entry name" value="MORF/ORRM1/DAG-like_MORF"/>
</dbReference>
<feature type="compositionally biased region" description="Gly residues" evidence="3">
    <location>
        <begin position="1485"/>
        <end position="1499"/>
    </location>
</feature>
<dbReference type="InterPro" id="IPR043128">
    <property type="entry name" value="Rev_trsase/Diguanyl_cyclase"/>
</dbReference>
<evidence type="ECO:0000256" key="2">
    <source>
        <dbReference type="ARBA" id="ARBA00022634"/>
    </source>
</evidence>
<feature type="compositionally biased region" description="Polar residues" evidence="3">
    <location>
        <begin position="1444"/>
        <end position="1475"/>
    </location>
</feature>
<protein>
    <recommendedName>
        <fullName evidence="8">DNA repair protein REV1</fullName>
    </recommendedName>
</protein>
<proteinExistence type="inferred from homology"/>